<accession>A0A834YQV9</accession>
<name>A0A834YQV9_TETSI</name>
<organism evidence="2 3">
    <name type="scientific">Tetracentron sinense</name>
    <name type="common">Spur-leaf</name>
    <dbReference type="NCBI Taxonomy" id="13715"/>
    <lineage>
        <taxon>Eukaryota</taxon>
        <taxon>Viridiplantae</taxon>
        <taxon>Streptophyta</taxon>
        <taxon>Embryophyta</taxon>
        <taxon>Tracheophyta</taxon>
        <taxon>Spermatophyta</taxon>
        <taxon>Magnoliopsida</taxon>
        <taxon>Trochodendrales</taxon>
        <taxon>Trochodendraceae</taxon>
        <taxon>Tetracentron</taxon>
    </lineage>
</organism>
<sequence>MAPAPESTVVLSPFCIHELEEQPQNPRKAGLMMGNRKATVPQSPGRAENLASPGSR</sequence>
<reference evidence="2 3" key="1">
    <citation type="submission" date="2020-04" db="EMBL/GenBank/DDBJ databases">
        <title>Plant Genome Project.</title>
        <authorList>
            <person name="Zhang R.-G."/>
        </authorList>
    </citation>
    <scope>NUCLEOTIDE SEQUENCE [LARGE SCALE GENOMIC DNA]</scope>
    <source>
        <strain evidence="2">YNK0</strain>
        <tissue evidence="2">Leaf</tissue>
    </source>
</reference>
<dbReference type="EMBL" id="JABCRI010000015">
    <property type="protein sequence ID" value="KAF8392847.1"/>
    <property type="molecule type" value="Genomic_DNA"/>
</dbReference>
<gene>
    <name evidence="2" type="ORF">HHK36_021086</name>
</gene>
<keyword evidence="3" id="KW-1185">Reference proteome</keyword>
<comment type="caution">
    <text evidence="2">The sequence shown here is derived from an EMBL/GenBank/DDBJ whole genome shotgun (WGS) entry which is preliminary data.</text>
</comment>
<feature type="region of interest" description="Disordered" evidence="1">
    <location>
        <begin position="21"/>
        <end position="56"/>
    </location>
</feature>
<dbReference type="Proteomes" id="UP000655225">
    <property type="component" value="Unassembled WGS sequence"/>
</dbReference>
<dbReference type="AlphaFoldDB" id="A0A834YQV9"/>
<evidence type="ECO:0000313" key="2">
    <source>
        <dbReference type="EMBL" id="KAF8392847.1"/>
    </source>
</evidence>
<protein>
    <submittedName>
        <fullName evidence="2">Uncharacterized protein</fullName>
    </submittedName>
</protein>
<proteinExistence type="predicted"/>
<evidence type="ECO:0000256" key="1">
    <source>
        <dbReference type="SAM" id="MobiDB-lite"/>
    </source>
</evidence>
<evidence type="ECO:0000313" key="3">
    <source>
        <dbReference type="Proteomes" id="UP000655225"/>
    </source>
</evidence>